<reference evidence="1 2" key="1">
    <citation type="submission" date="2020-07" db="EMBL/GenBank/DDBJ databases">
        <title>A new beta-1,3-glucan-decomposing anaerobic bacterium isolated from anoxic soil subjected to biological soil disinfestation.</title>
        <authorList>
            <person name="Ueki A."/>
            <person name="Tonouchi A."/>
        </authorList>
    </citation>
    <scope>NUCLEOTIDE SEQUENCE [LARGE SCALE GENOMIC DNA]</scope>
    <source>
        <strain evidence="1 2">TW1</strain>
    </source>
</reference>
<evidence type="ECO:0000313" key="1">
    <source>
        <dbReference type="EMBL" id="GFP74498.1"/>
    </source>
</evidence>
<dbReference type="EMBL" id="BLZR01000001">
    <property type="protein sequence ID" value="GFP74498.1"/>
    <property type="molecule type" value="Genomic_DNA"/>
</dbReference>
<dbReference type="Proteomes" id="UP000580568">
    <property type="component" value="Unassembled WGS sequence"/>
</dbReference>
<accession>A0A6V8SH91</accession>
<name>A0A6V8SH91_9CLOT</name>
<dbReference type="RefSeq" id="WP_183276052.1">
    <property type="nucleotide sequence ID" value="NZ_BLZR01000001.1"/>
</dbReference>
<evidence type="ECO:0000313" key="2">
    <source>
        <dbReference type="Proteomes" id="UP000580568"/>
    </source>
</evidence>
<gene>
    <name evidence="1" type="ORF">bsdtw1_00550</name>
</gene>
<protein>
    <recommendedName>
        <fullName evidence="3">DUF3794 domain-containing protein</fullName>
    </recommendedName>
</protein>
<comment type="caution">
    <text evidence="1">The sequence shown here is derived from an EMBL/GenBank/DDBJ whole genome shotgun (WGS) entry which is preliminary data.</text>
</comment>
<organism evidence="1 2">
    <name type="scientific">Clostridium fungisolvens</name>
    <dbReference type="NCBI Taxonomy" id="1604897"/>
    <lineage>
        <taxon>Bacteria</taxon>
        <taxon>Bacillati</taxon>
        <taxon>Bacillota</taxon>
        <taxon>Clostridia</taxon>
        <taxon>Eubacteriales</taxon>
        <taxon>Clostridiaceae</taxon>
        <taxon>Clostridium</taxon>
    </lineage>
</organism>
<evidence type="ECO:0008006" key="3">
    <source>
        <dbReference type="Google" id="ProtNLM"/>
    </source>
</evidence>
<keyword evidence="2" id="KW-1185">Reference proteome</keyword>
<proteinExistence type="predicted"/>
<sequence>MGIIRNFVDVIGITPENELPNKINGQIVEYSEVDYIYISENRPKVNTLYQAHIKVEVKSKRIINSPLGQIIVLDGVKKIKLIYTQEGIEEKANIVDCQLPYNTFIDLPNESGNISNIDIHVLDAYFDIINAKKIYVHLLYLINVNYDRKFNTAKQSESIDEETNQGLKIDISQKDISYVLDDTSTEDKLKQRENKKNL</sequence>
<dbReference type="AlphaFoldDB" id="A0A6V8SH91"/>